<dbReference type="RefSeq" id="WP_157707486.1">
    <property type="nucleotide sequence ID" value="NZ_CP034348.1"/>
</dbReference>
<evidence type="ECO:0000259" key="3">
    <source>
        <dbReference type="Pfam" id="PF00685"/>
    </source>
</evidence>
<dbReference type="InterPro" id="IPR027417">
    <property type="entry name" value="P-loop_NTPase"/>
</dbReference>
<keyword evidence="5" id="KW-1185">Reference proteome</keyword>
<dbReference type="SUPFAM" id="SSF52540">
    <property type="entry name" value="P-loop containing nucleoside triphosphate hydrolases"/>
    <property type="match status" value="1"/>
</dbReference>
<feature type="domain" description="Sulfotransferase" evidence="3">
    <location>
        <begin position="6"/>
        <end position="272"/>
    </location>
</feature>
<dbReference type="PANTHER" id="PTHR11783">
    <property type="entry name" value="SULFOTRANSFERASE SULT"/>
    <property type="match status" value="1"/>
</dbReference>
<dbReference type="InterPro" id="IPR000863">
    <property type="entry name" value="Sulfotransferase_dom"/>
</dbReference>
<keyword evidence="2 4" id="KW-0808">Transferase</keyword>
<accession>A0A6I6IRF3</accession>
<dbReference type="OrthoDB" id="9804504at2"/>
<dbReference type="Proteomes" id="UP000428330">
    <property type="component" value="Chromosome"/>
</dbReference>
<dbReference type="GO" id="GO:0008146">
    <property type="term" value="F:sulfotransferase activity"/>
    <property type="evidence" value="ECO:0007669"/>
    <property type="project" value="InterPro"/>
</dbReference>
<dbReference type="Gene3D" id="3.40.50.300">
    <property type="entry name" value="P-loop containing nucleotide triphosphate hydrolases"/>
    <property type="match status" value="1"/>
</dbReference>
<proteinExistence type="inferred from homology"/>
<comment type="similarity">
    <text evidence="1">Belongs to the sulfotransferase 1 family.</text>
</comment>
<evidence type="ECO:0000313" key="4">
    <source>
        <dbReference type="EMBL" id="QGX98802.1"/>
    </source>
</evidence>
<gene>
    <name evidence="4" type="ORF">EI983_11180</name>
</gene>
<reference evidence="5" key="1">
    <citation type="submission" date="2018-12" db="EMBL/GenBank/DDBJ databases">
        <title>Complete genome sequence of Roseovarius sp. MME-070.</title>
        <authorList>
            <person name="Nam Y.-D."/>
            <person name="Kang J."/>
            <person name="Chung W.-H."/>
            <person name="Park Y.S."/>
        </authorList>
    </citation>
    <scope>NUCLEOTIDE SEQUENCE [LARGE SCALE GENOMIC DNA]</scope>
    <source>
        <strain evidence="5">MME-070</strain>
    </source>
</reference>
<organism evidence="4 5">
    <name type="scientific">Roseovarius faecimaris</name>
    <dbReference type="NCBI Taxonomy" id="2494550"/>
    <lineage>
        <taxon>Bacteria</taxon>
        <taxon>Pseudomonadati</taxon>
        <taxon>Pseudomonadota</taxon>
        <taxon>Alphaproteobacteria</taxon>
        <taxon>Rhodobacterales</taxon>
        <taxon>Roseobacteraceae</taxon>
        <taxon>Roseovarius</taxon>
    </lineage>
</organism>
<sequence length="277" mass="31412">MKKSIIWLASYPKSGNTWMRIFLANYLMNTKEPMPINQVHRFGMGDTIAKTYHMVAGRQIDVNDPAQILTLRDKVLRGIVANNADVNFVKTHNIRRDAFGVQLIPEQYTRSSIYILRNPLDMVLSYARHHDLSVEQAVHAIGHSDNATSGDAMAVATFLGSWSEHVNSWTARASYPQLTIRYEDLLAEPEENFANVLNHIGIPVDEERLKRAIKHASFKEVKKQEKKHGFIEKSAAAESFFTSGKAGSWKSELAPELAEQIKKDHRATMKRYGYLDA</sequence>
<evidence type="ECO:0000256" key="1">
    <source>
        <dbReference type="ARBA" id="ARBA00005771"/>
    </source>
</evidence>
<name>A0A6I6IRF3_9RHOB</name>
<dbReference type="Pfam" id="PF00685">
    <property type="entry name" value="Sulfotransfer_1"/>
    <property type="match status" value="1"/>
</dbReference>
<dbReference type="EMBL" id="CP034348">
    <property type="protein sequence ID" value="QGX98802.1"/>
    <property type="molecule type" value="Genomic_DNA"/>
</dbReference>
<dbReference type="AlphaFoldDB" id="A0A6I6IRF3"/>
<evidence type="ECO:0000313" key="5">
    <source>
        <dbReference type="Proteomes" id="UP000428330"/>
    </source>
</evidence>
<protein>
    <submittedName>
        <fullName evidence="4">Sulfotransferase domain-containing protein</fullName>
    </submittedName>
</protein>
<evidence type="ECO:0000256" key="2">
    <source>
        <dbReference type="ARBA" id="ARBA00022679"/>
    </source>
</evidence>
<dbReference type="KEGG" id="rom:EI983_11180"/>